<feature type="compositionally biased region" description="Acidic residues" evidence="1">
    <location>
        <begin position="87"/>
        <end position="99"/>
    </location>
</feature>
<name>A0A1Y2EIQ5_9PEZI</name>
<sequence>MSNQGQSRGWDETSHNDLQQILNDHGKFTVNGDITKWAQIIALFRAKGYNRSKDACQCRVHAKGMKKIARDVQAQRVARGEPATLESELDSDSESESDDDGKPQGSNSAASQTRPAASNDATAGMAPRSGTGATVLEPIYDAGGNTIAYMRKNKDLGTLISIISVAEAQQKLDSGLRKLGDCQVYG</sequence>
<dbReference type="Proteomes" id="UP000193689">
    <property type="component" value="Unassembled WGS sequence"/>
</dbReference>
<keyword evidence="3" id="KW-1185">Reference proteome</keyword>
<evidence type="ECO:0000313" key="3">
    <source>
        <dbReference type="Proteomes" id="UP000193689"/>
    </source>
</evidence>
<dbReference type="RefSeq" id="XP_040721035.1">
    <property type="nucleotide sequence ID" value="XM_040857850.1"/>
</dbReference>
<dbReference type="EMBL" id="MCFJ01000001">
    <property type="protein sequence ID" value="ORY71443.1"/>
    <property type="molecule type" value="Genomic_DNA"/>
</dbReference>
<evidence type="ECO:0000313" key="2">
    <source>
        <dbReference type="EMBL" id="ORY71443.1"/>
    </source>
</evidence>
<comment type="caution">
    <text evidence="2">The sequence shown here is derived from an EMBL/GenBank/DDBJ whole genome shotgun (WGS) entry which is preliminary data.</text>
</comment>
<organism evidence="2 3">
    <name type="scientific">Pseudomassariella vexata</name>
    <dbReference type="NCBI Taxonomy" id="1141098"/>
    <lineage>
        <taxon>Eukaryota</taxon>
        <taxon>Fungi</taxon>
        <taxon>Dikarya</taxon>
        <taxon>Ascomycota</taxon>
        <taxon>Pezizomycotina</taxon>
        <taxon>Sordariomycetes</taxon>
        <taxon>Xylariomycetidae</taxon>
        <taxon>Amphisphaeriales</taxon>
        <taxon>Pseudomassariaceae</taxon>
        <taxon>Pseudomassariella</taxon>
    </lineage>
</organism>
<dbReference type="GeneID" id="63774062"/>
<gene>
    <name evidence="2" type="ORF">BCR38DRAFT_404529</name>
</gene>
<dbReference type="AlphaFoldDB" id="A0A1Y2EIQ5"/>
<evidence type="ECO:0008006" key="4">
    <source>
        <dbReference type="Google" id="ProtNLM"/>
    </source>
</evidence>
<accession>A0A1Y2EIQ5</accession>
<proteinExistence type="predicted"/>
<dbReference type="InParanoid" id="A0A1Y2EIQ5"/>
<evidence type="ECO:0000256" key="1">
    <source>
        <dbReference type="SAM" id="MobiDB-lite"/>
    </source>
</evidence>
<reference evidence="2 3" key="1">
    <citation type="submission" date="2016-07" db="EMBL/GenBank/DDBJ databases">
        <title>Pervasive Adenine N6-methylation of Active Genes in Fungi.</title>
        <authorList>
            <consortium name="DOE Joint Genome Institute"/>
            <person name="Mondo S.J."/>
            <person name="Dannebaum R.O."/>
            <person name="Kuo R.C."/>
            <person name="Labutti K."/>
            <person name="Haridas S."/>
            <person name="Kuo A."/>
            <person name="Salamov A."/>
            <person name="Ahrendt S.R."/>
            <person name="Lipzen A."/>
            <person name="Sullivan W."/>
            <person name="Andreopoulos W.B."/>
            <person name="Clum A."/>
            <person name="Lindquist E."/>
            <person name="Daum C."/>
            <person name="Ramamoorthy G.K."/>
            <person name="Gryganskyi A."/>
            <person name="Culley D."/>
            <person name="Magnuson J.K."/>
            <person name="James T.Y."/>
            <person name="O'Malley M.A."/>
            <person name="Stajich J.E."/>
            <person name="Spatafora J.W."/>
            <person name="Visel A."/>
            <person name="Grigoriev I.V."/>
        </authorList>
    </citation>
    <scope>NUCLEOTIDE SEQUENCE [LARGE SCALE GENOMIC DNA]</scope>
    <source>
        <strain evidence="2 3">CBS 129021</strain>
    </source>
</reference>
<feature type="compositionally biased region" description="Polar residues" evidence="1">
    <location>
        <begin position="104"/>
        <end position="121"/>
    </location>
</feature>
<feature type="region of interest" description="Disordered" evidence="1">
    <location>
        <begin position="73"/>
        <end position="135"/>
    </location>
</feature>
<protein>
    <recommendedName>
        <fullName evidence="4">Myb-like domain-containing protein</fullName>
    </recommendedName>
</protein>